<sequence length="194" mass="21945">MEHFDDKSQLKRNGFYFSYNVDKENIEHWISAILFQVLKDKEDIVILSLGVDTLVGDSLGPLVGSILKRNGIPNVYGTLDRTVNASNIIKILDEIHERFKNPYILVVDAAVTAENNINDIVLRNGGFTPGFGVYRQLPTVGDFSLVGVVNKEDEREHNLIELLKKCRFDEVLKLARIISKILVLTFARMNKGDK</sequence>
<dbReference type="OrthoDB" id="2972479at2"/>
<dbReference type="RefSeq" id="WP_010965262.1">
    <property type="nucleotide sequence ID" value="NC_003030.1"/>
</dbReference>
<reference evidence="1 2" key="1">
    <citation type="journal article" date="2001" name="J. Bacteriol.">
        <title>Genome sequence and comparative analysis of the solvent-producing bacterium Clostridium acetobutylicum.</title>
        <authorList>
            <person name="Nolling J."/>
            <person name="Breton G."/>
            <person name="Omelchenko M.V."/>
            <person name="Makarova K.S."/>
            <person name="Zeng Q."/>
            <person name="Gibson R."/>
            <person name="Lee H.M."/>
            <person name="Dubois J."/>
            <person name="Qiu D."/>
            <person name="Hitti J."/>
            <person name="Wolf Y.I."/>
            <person name="Tatusov R.L."/>
            <person name="Sabathe F."/>
            <person name="Doucette-Stamm L."/>
            <person name="Soucaille P."/>
            <person name="Daly M.J."/>
            <person name="Bennett G.N."/>
            <person name="Koonin E.V."/>
            <person name="Smith D.R."/>
        </authorList>
    </citation>
    <scope>NUCLEOTIDE SEQUENCE [LARGE SCALE GENOMIC DNA]</scope>
    <source>
        <strain evidence="2">ATCC 824 / DSM 792 / JCM 1419 / LMG 5710 / VKM B-1787</strain>
    </source>
</reference>
<dbReference type="STRING" id="272562.CA_C1960"/>
<dbReference type="NCBIfam" id="TIGR02841">
    <property type="entry name" value="spore_YyaC"/>
    <property type="match status" value="1"/>
</dbReference>
<dbReference type="PATRIC" id="fig|272562.8.peg.2168"/>
<evidence type="ECO:0000313" key="2">
    <source>
        <dbReference type="Proteomes" id="UP000000814"/>
    </source>
</evidence>
<proteinExistence type="predicted"/>
<name>Q97HP9_CLOAB</name>
<dbReference type="Pfam" id="PF06866">
    <property type="entry name" value="DUF1256"/>
    <property type="match status" value="1"/>
</dbReference>
<dbReference type="Proteomes" id="UP000000814">
    <property type="component" value="Chromosome"/>
</dbReference>
<protein>
    <submittedName>
        <fullName evidence="1">Uncharacterized protein, YYAC B.subtilis homolog</fullName>
    </submittedName>
</protein>
<dbReference type="PIR" id="F97141">
    <property type="entry name" value="F97141"/>
</dbReference>
<gene>
    <name evidence="1" type="ordered locus">CA_C1960</name>
</gene>
<dbReference type="HOGENOM" id="CLU_104063_1_0_9"/>
<evidence type="ECO:0000313" key="1">
    <source>
        <dbReference type="EMBL" id="AAK79921.1"/>
    </source>
</evidence>
<dbReference type="AlphaFoldDB" id="Q97HP9"/>
<accession>Q97HP9</accession>
<dbReference type="EMBL" id="AE001437">
    <property type="protein sequence ID" value="AAK79921.1"/>
    <property type="molecule type" value="Genomic_DNA"/>
</dbReference>
<organism evidence="1 2">
    <name type="scientific">Clostridium acetobutylicum (strain ATCC 824 / DSM 792 / JCM 1419 / IAM 19013 / LMG 5710 / NBRC 13948 / NRRL B-527 / VKM B-1787 / 2291 / W)</name>
    <dbReference type="NCBI Taxonomy" id="272562"/>
    <lineage>
        <taxon>Bacteria</taxon>
        <taxon>Bacillati</taxon>
        <taxon>Bacillota</taxon>
        <taxon>Clostridia</taxon>
        <taxon>Eubacteriales</taxon>
        <taxon>Clostridiaceae</taxon>
        <taxon>Clostridium</taxon>
    </lineage>
</organism>
<dbReference type="DNASU" id="1118143"/>
<dbReference type="GeneID" id="44998450"/>
<dbReference type="InterPro" id="IPR023430">
    <property type="entry name" value="Pept_HybD-like_dom_sf"/>
</dbReference>
<dbReference type="SUPFAM" id="SSF53163">
    <property type="entry name" value="HybD-like"/>
    <property type="match status" value="1"/>
</dbReference>
<dbReference type="KEGG" id="cac:CA_C1960"/>
<keyword evidence="2" id="KW-1185">Reference proteome</keyword>
<dbReference type="InterPro" id="IPR009665">
    <property type="entry name" value="YyaC"/>
</dbReference>